<keyword evidence="1" id="KW-0812">Transmembrane</keyword>
<feature type="transmembrane region" description="Helical" evidence="1">
    <location>
        <begin position="21"/>
        <end position="41"/>
    </location>
</feature>
<sequence length="511" mass="59955">MSEERPEAVMLSNNRRWNISSITLLVAVISVALYQLSSGFFEKNFEKSSELKSKEIKSIKEPSKLKYILYDGLNRSDILITVDRVLSRLGLEKIEVSNPSNLPNDWNLLWTFYYHESLNEFINWSDIKHHQKVNHFSGNYMLVSKSFLTTHGNFDFIPKGFLNSEDVQKYATAHPNKRFVIKLKSSRGVKLIEPSEMNFSQKSSDYFAQEFIDDPLLWNGYKFDFNIFVVITSVNPLRVYYYKKNVFLRFCLKPYSTANISDIDAYVIGTDHIACQSFPYVKAYVEAGYTYKDAFEGFIKEIGGDIDQVWKQVENVIRSTVLIKEKYMINGINRLKASKNSFFELYRFDMILDKNLKLYLMEVNMSPCTVPVTDRMHNKLMYEHLMFNLFTLIGIGTAYEKESFQFPNYDVESMVAYHDAITVKPKTCLSSSCNANCTSDACKFCWNCLSEDYRIEMIQALQEQMNRGYFTRVFPVQKEDIKEDLWKDITHLNKFYIEWFQEMCKKNKQFC</sequence>
<gene>
    <name evidence="2" type="ORF">CHIRRI_LOCUS1477</name>
</gene>
<dbReference type="Pfam" id="PF03133">
    <property type="entry name" value="TTL"/>
    <property type="match status" value="1"/>
</dbReference>
<dbReference type="AlphaFoldDB" id="A0A9N9RKS9"/>
<dbReference type="Gene3D" id="3.30.470.20">
    <property type="entry name" value="ATP-grasp fold, B domain"/>
    <property type="match status" value="1"/>
</dbReference>
<protein>
    <submittedName>
        <fullName evidence="2">Uncharacterized protein</fullName>
    </submittedName>
</protein>
<evidence type="ECO:0000313" key="3">
    <source>
        <dbReference type="Proteomes" id="UP001153620"/>
    </source>
</evidence>
<dbReference type="EMBL" id="OU895877">
    <property type="protein sequence ID" value="CAG9798495.1"/>
    <property type="molecule type" value="Genomic_DNA"/>
</dbReference>
<dbReference type="Proteomes" id="UP001153620">
    <property type="component" value="Chromosome 1"/>
</dbReference>
<keyword evidence="1" id="KW-1133">Transmembrane helix</keyword>
<evidence type="ECO:0000256" key="1">
    <source>
        <dbReference type="SAM" id="Phobius"/>
    </source>
</evidence>
<dbReference type="OrthoDB" id="7788932at2759"/>
<dbReference type="SUPFAM" id="SSF56059">
    <property type="entry name" value="Glutathione synthetase ATP-binding domain-like"/>
    <property type="match status" value="1"/>
</dbReference>
<name>A0A9N9RKS9_9DIPT</name>
<evidence type="ECO:0000313" key="2">
    <source>
        <dbReference type="EMBL" id="CAG9798495.1"/>
    </source>
</evidence>
<dbReference type="PANTHER" id="PTHR47113">
    <property type="entry name" value="LD09343P"/>
    <property type="match status" value="1"/>
</dbReference>
<accession>A0A9N9RKS9</accession>
<reference evidence="2" key="1">
    <citation type="submission" date="2022-01" db="EMBL/GenBank/DDBJ databases">
        <authorList>
            <person name="King R."/>
        </authorList>
    </citation>
    <scope>NUCLEOTIDE SEQUENCE</scope>
</reference>
<dbReference type="InterPro" id="IPR053317">
    <property type="entry name" value="Tubulin_polyglutamylase"/>
</dbReference>
<keyword evidence="1" id="KW-0472">Membrane</keyword>
<keyword evidence="3" id="KW-1185">Reference proteome</keyword>
<organism evidence="2 3">
    <name type="scientific">Chironomus riparius</name>
    <dbReference type="NCBI Taxonomy" id="315576"/>
    <lineage>
        <taxon>Eukaryota</taxon>
        <taxon>Metazoa</taxon>
        <taxon>Ecdysozoa</taxon>
        <taxon>Arthropoda</taxon>
        <taxon>Hexapoda</taxon>
        <taxon>Insecta</taxon>
        <taxon>Pterygota</taxon>
        <taxon>Neoptera</taxon>
        <taxon>Endopterygota</taxon>
        <taxon>Diptera</taxon>
        <taxon>Nematocera</taxon>
        <taxon>Chironomoidea</taxon>
        <taxon>Chironomidae</taxon>
        <taxon>Chironominae</taxon>
        <taxon>Chironomus</taxon>
    </lineage>
</organism>
<proteinExistence type="predicted"/>
<reference evidence="2" key="2">
    <citation type="submission" date="2022-10" db="EMBL/GenBank/DDBJ databases">
        <authorList>
            <consortium name="ENA_rothamsted_submissions"/>
            <consortium name="culmorum"/>
            <person name="King R."/>
        </authorList>
    </citation>
    <scope>NUCLEOTIDE SEQUENCE</scope>
</reference>
<dbReference type="InterPro" id="IPR004344">
    <property type="entry name" value="TTL/TTLL_fam"/>
</dbReference>
<dbReference type="PROSITE" id="PS51221">
    <property type="entry name" value="TTL"/>
    <property type="match status" value="1"/>
</dbReference>
<dbReference type="PANTHER" id="PTHR47113:SF1">
    <property type="entry name" value="LD09343P"/>
    <property type="match status" value="1"/>
</dbReference>